<organism evidence="1 2">
    <name type="scientific">Cladophialophora bantiana (strain ATCC 10958 / CBS 173.52 / CDC B-1940 / NIH 8579)</name>
    <name type="common">Xylohypha bantiana</name>
    <dbReference type="NCBI Taxonomy" id="1442370"/>
    <lineage>
        <taxon>Eukaryota</taxon>
        <taxon>Fungi</taxon>
        <taxon>Dikarya</taxon>
        <taxon>Ascomycota</taxon>
        <taxon>Pezizomycotina</taxon>
        <taxon>Eurotiomycetes</taxon>
        <taxon>Chaetothyriomycetidae</taxon>
        <taxon>Chaetothyriales</taxon>
        <taxon>Herpotrichiellaceae</taxon>
        <taxon>Cladophialophora</taxon>
    </lineage>
</organism>
<dbReference type="VEuPathDB" id="FungiDB:Z519_09239"/>
<dbReference type="Proteomes" id="UP000053789">
    <property type="component" value="Unassembled WGS sequence"/>
</dbReference>
<sequence length="80" mass="8985">MARGGDSIQFTLETDPKPHNPENLIKAFEEIGVDTDATTPVHGSATAWFAHLDLLKYVITLNLETAFIVEDDVNWDMRIK</sequence>
<reference evidence="1" key="1">
    <citation type="submission" date="2015-01" db="EMBL/GenBank/DDBJ databases">
        <title>The Genome Sequence of Cladophialophora bantiana CBS 173.52.</title>
        <authorList>
            <consortium name="The Broad Institute Genomics Platform"/>
            <person name="Cuomo C."/>
            <person name="de Hoog S."/>
            <person name="Gorbushina A."/>
            <person name="Stielow B."/>
            <person name="Teixiera M."/>
            <person name="Abouelleil A."/>
            <person name="Chapman S.B."/>
            <person name="Priest M."/>
            <person name="Young S.K."/>
            <person name="Wortman J."/>
            <person name="Nusbaum C."/>
            <person name="Birren B."/>
        </authorList>
    </citation>
    <scope>NUCLEOTIDE SEQUENCE [LARGE SCALE GENOMIC DNA]</scope>
    <source>
        <strain evidence="1">CBS 173.52</strain>
    </source>
</reference>
<dbReference type="HOGENOM" id="CLU_2589549_0_0_1"/>
<dbReference type="AlphaFoldDB" id="A0A0D2HG78"/>
<protein>
    <submittedName>
        <fullName evidence="1">Uncharacterized protein</fullName>
    </submittedName>
</protein>
<evidence type="ECO:0000313" key="1">
    <source>
        <dbReference type="EMBL" id="KIW89810.1"/>
    </source>
</evidence>
<dbReference type="EMBL" id="KN846994">
    <property type="protein sequence ID" value="KIW89810.1"/>
    <property type="molecule type" value="Genomic_DNA"/>
</dbReference>
<keyword evidence="2" id="KW-1185">Reference proteome</keyword>
<proteinExistence type="predicted"/>
<gene>
    <name evidence="1" type="ORF">Z519_09239</name>
</gene>
<accession>A0A0D2HG78</accession>
<dbReference type="OrthoDB" id="47375at2759"/>
<dbReference type="RefSeq" id="XP_016616479.1">
    <property type="nucleotide sequence ID" value="XM_016766963.1"/>
</dbReference>
<evidence type="ECO:0000313" key="2">
    <source>
        <dbReference type="Proteomes" id="UP000053789"/>
    </source>
</evidence>
<name>A0A0D2HG78_CLAB1</name>
<dbReference type="GeneID" id="27702167"/>